<dbReference type="PANTHER" id="PTHR23354">
    <property type="entry name" value="NUCLEOLAR PROTEIN 7/ESTROGEN RECEPTOR COACTIVATOR-RELATED"/>
    <property type="match status" value="1"/>
</dbReference>
<dbReference type="InterPro" id="IPR035969">
    <property type="entry name" value="Rab-GAP_TBC_sf"/>
</dbReference>
<keyword evidence="4" id="KW-0472">Membrane</keyword>
<dbReference type="SMART" id="SM00584">
    <property type="entry name" value="TLDc"/>
    <property type="match status" value="1"/>
</dbReference>
<evidence type="ECO:0000256" key="4">
    <source>
        <dbReference type="ARBA" id="ARBA00023136"/>
    </source>
</evidence>
<dbReference type="OrthoDB" id="10065050at2759"/>
<evidence type="ECO:0000256" key="3">
    <source>
        <dbReference type="ARBA" id="ARBA00023018"/>
    </source>
</evidence>
<dbReference type="KEGG" id="aten:116304575"/>
<evidence type="ECO:0000259" key="8">
    <source>
        <dbReference type="PROSITE" id="PS51886"/>
    </source>
</evidence>
<feature type="unsure residue" description="D or N" evidence="10">
    <location>
        <position position="267"/>
    </location>
</feature>
<dbReference type="InParanoid" id="A0A6P8IVQ8"/>
<evidence type="ECO:0000313" key="10">
    <source>
        <dbReference type="RefSeq" id="XP_031570195.1"/>
    </source>
</evidence>
<evidence type="ECO:0000256" key="6">
    <source>
        <dbReference type="ARBA" id="ARBA00034103"/>
    </source>
</evidence>
<dbReference type="FunCoup" id="A0A6P8IVQ8">
    <property type="interactions" value="320"/>
</dbReference>
<dbReference type="GO" id="GO:0030659">
    <property type="term" value="C:cytoplasmic vesicle membrane"/>
    <property type="evidence" value="ECO:0007669"/>
    <property type="project" value="UniProtKB-SubCell"/>
</dbReference>
<dbReference type="GO" id="GO:0012505">
    <property type="term" value="C:endomembrane system"/>
    <property type="evidence" value="ECO:0007669"/>
    <property type="project" value="UniProtKB-SubCell"/>
</dbReference>
<accession>A0A6P8IVQ8</accession>
<protein>
    <submittedName>
        <fullName evidence="10">GTPase-activating protein skywalker-like</fullName>
    </submittedName>
</protein>
<organism evidence="9 10">
    <name type="scientific">Actinia tenebrosa</name>
    <name type="common">Australian red waratah sea anemone</name>
    <dbReference type="NCBI Taxonomy" id="6105"/>
    <lineage>
        <taxon>Eukaryota</taxon>
        <taxon>Metazoa</taxon>
        <taxon>Cnidaria</taxon>
        <taxon>Anthozoa</taxon>
        <taxon>Hexacorallia</taxon>
        <taxon>Actiniaria</taxon>
        <taxon>Actiniidae</taxon>
        <taxon>Actinia</taxon>
    </lineage>
</organism>
<evidence type="ECO:0000259" key="7">
    <source>
        <dbReference type="PROSITE" id="PS50086"/>
    </source>
</evidence>
<dbReference type="Gene3D" id="1.10.8.270">
    <property type="entry name" value="putative rabgap domain of human tbc1 domain family member 14 like domains"/>
    <property type="match status" value="1"/>
</dbReference>
<dbReference type="PROSITE" id="PS50086">
    <property type="entry name" value="TBC_RABGAP"/>
    <property type="match status" value="1"/>
</dbReference>
<dbReference type="GO" id="GO:0045202">
    <property type="term" value="C:synapse"/>
    <property type="evidence" value="ECO:0007669"/>
    <property type="project" value="UniProtKB-SubCell"/>
</dbReference>
<comment type="subcellular location">
    <subcellularLocation>
        <location evidence="1">Cytoplasmic vesicle membrane</location>
    </subcellularLocation>
    <subcellularLocation>
        <location evidence="2">Endomembrane system</location>
        <topology evidence="2">Peripheral membrane protein</topology>
    </subcellularLocation>
    <subcellularLocation>
        <location evidence="6">Synapse</location>
    </subcellularLocation>
</comment>
<dbReference type="Pfam" id="PF00566">
    <property type="entry name" value="RabGAP-TBC"/>
    <property type="match status" value="1"/>
</dbReference>
<dbReference type="PROSITE" id="PS51886">
    <property type="entry name" value="TLDC"/>
    <property type="match status" value="1"/>
</dbReference>
<dbReference type="AlphaFoldDB" id="A0A6P8IVQ8"/>
<name>A0A6P8IVQ8_ACTTE</name>
<sequence length="526" mass="60081">MELNDLDVFSKWVSKDTDKKGYDRTTKVQNNEEAFVSAFRKWAERPNMLETKLKKMVRQGVPPKCRADLWRVGSGGDTKLQKHPNYFQETINEMGIQIPSQLPDNMFDSQQTSPNYYLLSPSGRKKLLDILYVMTQVHPDIQFCPLLPSIAALFLHIMDEDGCYCCLAAMLEENRVPFFDQSQRAVAAMAKTFQDCLKQFMKSSYVQLKMVVSASSEVEVTKATILFPHWLTWLFKYLNIWTLVYTVDNFMIQGPKVIVRVGLVVFDKFSKWLAFKQITSGDIEALFSHFMKELPLKDYRLLEAAFKIRGLAKKKLTKLKNKNLQLLDDGKLEVPFDTAPVKITTLYSIQGSDMLSATQWEKLASWLPEKIQIRHPFCLFSTQTDGCSIRTLYNKCENETETIMLIKTSKGEIFGAYCSTSWSERNEAPKSLTYFGTGEMFVFSLYPTPIKYCWNGLEEDGENINEYFMAGDNNCLMIGGGGDNAIWLDAELSHGHSGSSKTFRNHPLASGKDFDCVRVEVLAFES</sequence>
<dbReference type="InterPro" id="IPR006571">
    <property type="entry name" value="TLDc_dom"/>
</dbReference>
<dbReference type="SUPFAM" id="SSF47923">
    <property type="entry name" value="Ypt/Rab-GAP domain of gyp1p"/>
    <property type="match status" value="1"/>
</dbReference>
<dbReference type="Pfam" id="PF07534">
    <property type="entry name" value="TLD"/>
    <property type="match status" value="1"/>
</dbReference>
<evidence type="ECO:0000313" key="9">
    <source>
        <dbReference type="Proteomes" id="UP000515163"/>
    </source>
</evidence>
<gene>
    <name evidence="10" type="primary">LOC116304575</name>
</gene>
<reference evidence="10" key="1">
    <citation type="submission" date="2025-08" db="UniProtKB">
        <authorList>
            <consortium name="RefSeq"/>
        </authorList>
    </citation>
    <scope>IDENTIFICATION</scope>
    <source>
        <tissue evidence="10">Tentacle</tissue>
    </source>
</reference>
<keyword evidence="9" id="KW-1185">Reference proteome</keyword>
<keyword evidence="3" id="KW-0770">Synapse</keyword>
<dbReference type="SMART" id="SM00164">
    <property type="entry name" value="TBC"/>
    <property type="match status" value="1"/>
</dbReference>
<evidence type="ECO:0000256" key="1">
    <source>
        <dbReference type="ARBA" id="ARBA00004156"/>
    </source>
</evidence>
<dbReference type="InterPro" id="IPR000195">
    <property type="entry name" value="Rab-GAP-TBC_dom"/>
</dbReference>
<feature type="domain" description="Rab-GAP TBC" evidence="7">
    <location>
        <begin position="60"/>
        <end position="248"/>
    </location>
</feature>
<dbReference type="PANTHER" id="PTHR23354:SF122">
    <property type="entry name" value="GTPASE-ACTIVATING PROTEIN SKYWALKER"/>
    <property type="match status" value="1"/>
</dbReference>
<feature type="domain" description="TLDc" evidence="8">
    <location>
        <begin position="353"/>
        <end position="525"/>
    </location>
</feature>
<dbReference type="RefSeq" id="XP_031570195.1">
    <property type="nucleotide sequence ID" value="XM_031714335.1"/>
</dbReference>
<dbReference type="Proteomes" id="UP000515163">
    <property type="component" value="Unplaced"/>
</dbReference>
<evidence type="ECO:0000256" key="2">
    <source>
        <dbReference type="ARBA" id="ARBA00004184"/>
    </source>
</evidence>
<keyword evidence="5" id="KW-0968">Cytoplasmic vesicle</keyword>
<proteinExistence type="predicted"/>
<evidence type="ECO:0000256" key="5">
    <source>
        <dbReference type="ARBA" id="ARBA00023329"/>
    </source>
</evidence>
<dbReference type="Gene3D" id="1.10.472.80">
    <property type="entry name" value="Ypt/Rab-GAP domain of gyp1p, domain 3"/>
    <property type="match status" value="1"/>
</dbReference>